<dbReference type="RefSeq" id="WP_121219473.1">
    <property type="nucleotide sequence ID" value="NZ_JBIUBA010000004.1"/>
</dbReference>
<dbReference type="SUPFAM" id="SSF51004">
    <property type="entry name" value="C-terminal (heme d1) domain of cytochrome cd1-nitrite reductase"/>
    <property type="match status" value="1"/>
</dbReference>
<comment type="caution">
    <text evidence="1">The sequence shown here is derived from an EMBL/GenBank/DDBJ whole genome shotgun (WGS) entry which is preliminary data.</text>
</comment>
<dbReference type="OrthoDB" id="4649568at2"/>
<dbReference type="PANTHER" id="PTHR47197">
    <property type="entry name" value="PROTEIN NIRF"/>
    <property type="match status" value="1"/>
</dbReference>
<dbReference type="InterPro" id="IPR011048">
    <property type="entry name" value="Haem_d1_sf"/>
</dbReference>
<dbReference type="EMBL" id="RBXR01000001">
    <property type="protein sequence ID" value="RKT68445.1"/>
    <property type="molecule type" value="Genomic_DNA"/>
</dbReference>
<dbReference type="Gene3D" id="2.130.10.10">
    <property type="entry name" value="YVTN repeat-like/Quinoprotein amine dehydrogenase"/>
    <property type="match status" value="2"/>
</dbReference>
<dbReference type="AlphaFoldDB" id="A0A495X5F4"/>
<evidence type="ECO:0000313" key="2">
    <source>
        <dbReference type="Proteomes" id="UP000272729"/>
    </source>
</evidence>
<evidence type="ECO:0000313" key="1">
    <source>
        <dbReference type="EMBL" id="RKT68445.1"/>
    </source>
</evidence>
<organism evidence="1 2">
    <name type="scientific">Saccharothrix variisporea</name>
    <dbReference type="NCBI Taxonomy" id="543527"/>
    <lineage>
        <taxon>Bacteria</taxon>
        <taxon>Bacillati</taxon>
        <taxon>Actinomycetota</taxon>
        <taxon>Actinomycetes</taxon>
        <taxon>Pseudonocardiales</taxon>
        <taxon>Pseudonocardiaceae</taxon>
        <taxon>Saccharothrix</taxon>
    </lineage>
</organism>
<dbReference type="InterPro" id="IPR051200">
    <property type="entry name" value="Host-pathogen_enzymatic-act"/>
</dbReference>
<proteinExistence type="predicted"/>
<accession>A0A495X5F4</accession>
<name>A0A495X5F4_9PSEU</name>
<dbReference type="PANTHER" id="PTHR47197:SF3">
    <property type="entry name" value="DIHYDRO-HEME D1 DEHYDROGENASE"/>
    <property type="match status" value="1"/>
</dbReference>
<dbReference type="Proteomes" id="UP000272729">
    <property type="component" value="Unassembled WGS sequence"/>
</dbReference>
<dbReference type="InterPro" id="IPR015943">
    <property type="entry name" value="WD40/YVTN_repeat-like_dom_sf"/>
</dbReference>
<protein>
    <submittedName>
        <fullName evidence="1">YVTN family beta-propeller protein</fullName>
    </submittedName>
</protein>
<keyword evidence="2" id="KW-1185">Reference proteome</keyword>
<sequence>MTDQLAVACQDASTITFFTTDTWEPTTVLDVVAQPHELLFDHDRRLLLCSHAYRSGFYGDFTERAHEISLIDPDTHQVVDVIDVPHAPHGLALKDNLLHVSVEASEHEEGGIVVVDLDKRKVVDRFDVHAGGPHWVTLNGDKAYTSNKEARFVTSVDLGTKATERIEVPGSEGIASDGRRYVYVSTPVLGAQGVDRGVRVIDTEVDRVVRILPTEEYPMPVHVTGDLVLVGENSLSGNGFLSVFRDFERVARIEVGRFPLTLESSPDGRVAYVSNLMSGTVSIVDLAGLAVVKELDLATPGTAGPHGLAYLS</sequence>
<reference evidence="1 2" key="1">
    <citation type="submission" date="2018-10" db="EMBL/GenBank/DDBJ databases">
        <title>Sequencing the genomes of 1000 actinobacteria strains.</title>
        <authorList>
            <person name="Klenk H.-P."/>
        </authorList>
    </citation>
    <scope>NUCLEOTIDE SEQUENCE [LARGE SCALE GENOMIC DNA]</scope>
    <source>
        <strain evidence="1 2">DSM 43911</strain>
    </source>
</reference>
<gene>
    <name evidence="1" type="ORF">DFJ66_1630</name>
</gene>